<dbReference type="NCBIfam" id="NF001753">
    <property type="entry name" value="PRK00481.1-3"/>
    <property type="match status" value="1"/>
</dbReference>
<dbReference type="InterPro" id="IPR026591">
    <property type="entry name" value="Sirtuin_cat_small_dom_sf"/>
</dbReference>
<dbReference type="InterPro" id="IPR003000">
    <property type="entry name" value="Sirtuin"/>
</dbReference>
<feature type="active site" description="Proton acceptor" evidence="4">
    <location>
        <position position="116"/>
    </location>
</feature>
<dbReference type="SUPFAM" id="SSF52467">
    <property type="entry name" value="DHS-like NAD/FAD-binding domain"/>
    <property type="match status" value="1"/>
</dbReference>
<keyword evidence="4" id="KW-0862">Zinc</keyword>
<dbReference type="Proteomes" id="UP001444625">
    <property type="component" value="Unassembled WGS sequence"/>
</dbReference>
<feature type="binding site" evidence="4">
    <location>
        <position position="124"/>
    </location>
    <ligand>
        <name>Zn(2+)</name>
        <dbReference type="ChEBI" id="CHEBI:29105"/>
    </ligand>
</feature>
<gene>
    <name evidence="6" type="ORF">ABC228_08085</name>
</gene>
<feature type="binding site" evidence="4">
    <location>
        <position position="146"/>
    </location>
    <ligand>
        <name>Zn(2+)</name>
        <dbReference type="ChEBI" id="CHEBI:29105"/>
    </ligand>
</feature>
<organism evidence="6 7">
    <name type="scientific">Ornithinibacillus xuwenensis</name>
    <dbReference type="NCBI Taxonomy" id="3144668"/>
    <lineage>
        <taxon>Bacteria</taxon>
        <taxon>Bacillati</taxon>
        <taxon>Bacillota</taxon>
        <taxon>Bacilli</taxon>
        <taxon>Bacillales</taxon>
        <taxon>Bacillaceae</taxon>
        <taxon>Ornithinibacillus</taxon>
    </lineage>
</organism>
<dbReference type="Gene3D" id="3.30.1600.10">
    <property type="entry name" value="SIR2/SIRT2 'Small Domain"/>
    <property type="match status" value="1"/>
</dbReference>
<feature type="binding site" evidence="4">
    <location>
        <position position="143"/>
    </location>
    <ligand>
        <name>Zn(2+)</name>
        <dbReference type="ChEBI" id="CHEBI:29105"/>
    </ligand>
</feature>
<keyword evidence="3" id="KW-0520">NAD</keyword>
<protein>
    <recommendedName>
        <fullName evidence="1">protein acetyllysine N-acetyltransferase</fullName>
        <ecNumber evidence="1">2.3.1.286</ecNumber>
    </recommendedName>
</protein>
<dbReference type="GO" id="GO:0034979">
    <property type="term" value="F:NAD-dependent protein lysine deacetylase activity"/>
    <property type="evidence" value="ECO:0007669"/>
    <property type="project" value="UniProtKB-EC"/>
</dbReference>
<comment type="caution">
    <text evidence="6">The sequence shown here is derived from an EMBL/GenBank/DDBJ whole genome shotgun (WGS) entry which is preliminary data.</text>
</comment>
<proteinExistence type="predicted"/>
<evidence type="ECO:0000256" key="1">
    <source>
        <dbReference type="ARBA" id="ARBA00012928"/>
    </source>
</evidence>
<keyword evidence="4" id="KW-0479">Metal-binding</keyword>
<dbReference type="EC" id="2.3.1.286" evidence="1"/>
<dbReference type="InterPro" id="IPR029035">
    <property type="entry name" value="DHS-like_NAD/FAD-binding_dom"/>
</dbReference>
<evidence type="ECO:0000313" key="6">
    <source>
        <dbReference type="EMBL" id="MEN2767143.1"/>
    </source>
</evidence>
<reference evidence="6 7" key="1">
    <citation type="submission" date="2024-05" db="EMBL/GenBank/DDBJ databases">
        <authorList>
            <person name="Haq I."/>
            <person name="Ullah Z."/>
            <person name="Ahmad R."/>
            <person name="Li M."/>
            <person name="Tong Y."/>
        </authorList>
    </citation>
    <scope>NUCLEOTIDE SEQUENCE [LARGE SCALE GENOMIC DNA]</scope>
    <source>
        <strain evidence="6 7">16A2E</strain>
    </source>
</reference>
<dbReference type="PROSITE" id="PS50305">
    <property type="entry name" value="SIRTUIN"/>
    <property type="match status" value="1"/>
</dbReference>
<keyword evidence="2 6" id="KW-0808">Transferase</keyword>
<feature type="binding site" evidence="4">
    <location>
        <position position="127"/>
    </location>
    <ligand>
        <name>Zn(2+)</name>
        <dbReference type="ChEBI" id="CHEBI:29105"/>
    </ligand>
</feature>
<evidence type="ECO:0000256" key="2">
    <source>
        <dbReference type="ARBA" id="ARBA00022679"/>
    </source>
</evidence>
<evidence type="ECO:0000259" key="5">
    <source>
        <dbReference type="PROSITE" id="PS50305"/>
    </source>
</evidence>
<dbReference type="InterPro" id="IPR050134">
    <property type="entry name" value="NAD-dep_sirtuin_deacylases"/>
</dbReference>
<keyword evidence="6" id="KW-0012">Acyltransferase</keyword>
<dbReference type="PANTHER" id="PTHR11085">
    <property type="entry name" value="NAD-DEPENDENT PROTEIN DEACYLASE SIRTUIN-5, MITOCHONDRIAL-RELATED"/>
    <property type="match status" value="1"/>
</dbReference>
<dbReference type="Pfam" id="PF02146">
    <property type="entry name" value="SIR2"/>
    <property type="match status" value="1"/>
</dbReference>
<evidence type="ECO:0000256" key="4">
    <source>
        <dbReference type="PROSITE-ProRule" id="PRU00236"/>
    </source>
</evidence>
<sequence length="240" mass="27514">MDEIINWIQASTYTIIFTGAGMSTESGLPDFRSKNRGLWAKFNPDELANVHALNHNFEEFTNFYQYRLREIDSYKPHPGHLILGRWEQSRTIHGVITQNVDGFHHDAGNNNVMELHGTFRKFYCNVCKKEQDRERYLNGSNYCHHCGGPVRPGIVLFGEMLPEATFNQAELETFKAELFIVLGSSLTVSPANMFPMVAKEHGARLVIVNREATPLDRFADSIIQHKSIKEFLIEIDQQLK</sequence>
<keyword evidence="7" id="KW-1185">Reference proteome</keyword>
<name>A0ABU9XFT6_9BACI</name>
<dbReference type="PANTHER" id="PTHR11085:SF11">
    <property type="entry name" value="NAD-DEPENDENT PROTEIN DEACETYLASE"/>
    <property type="match status" value="1"/>
</dbReference>
<dbReference type="Gene3D" id="3.40.50.1220">
    <property type="entry name" value="TPP-binding domain"/>
    <property type="match status" value="1"/>
</dbReference>
<evidence type="ECO:0000313" key="7">
    <source>
        <dbReference type="Proteomes" id="UP001444625"/>
    </source>
</evidence>
<dbReference type="EMBL" id="JBDIML010000002">
    <property type="protein sequence ID" value="MEN2767143.1"/>
    <property type="molecule type" value="Genomic_DNA"/>
</dbReference>
<dbReference type="InterPro" id="IPR026590">
    <property type="entry name" value="Ssirtuin_cat_dom"/>
</dbReference>
<evidence type="ECO:0000256" key="3">
    <source>
        <dbReference type="ARBA" id="ARBA00023027"/>
    </source>
</evidence>
<feature type="domain" description="Deacetylase sirtuin-type" evidence="5">
    <location>
        <begin position="1"/>
        <end position="240"/>
    </location>
</feature>
<accession>A0ABU9XFT6</accession>
<dbReference type="RefSeq" id="WP_345824602.1">
    <property type="nucleotide sequence ID" value="NZ_JBDIML010000002.1"/>
</dbReference>